<evidence type="ECO:0000313" key="1">
    <source>
        <dbReference type="EMBL" id="MDC7684374.1"/>
    </source>
</evidence>
<organism evidence="1 2">
    <name type="scientific">Asticcacaulis aquaticus</name>
    <dbReference type="NCBI Taxonomy" id="2984212"/>
    <lineage>
        <taxon>Bacteria</taxon>
        <taxon>Pseudomonadati</taxon>
        <taxon>Pseudomonadota</taxon>
        <taxon>Alphaproteobacteria</taxon>
        <taxon>Caulobacterales</taxon>
        <taxon>Caulobacteraceae</taxon>
        <taxon>Asticcacaulis</taxon>
    </lineage>
</organism>
<gene>
    <name evidence="1" type="ORF">PQU92_13895</name>
</gene>
<accession>A0ABT5HWC9</accession>
<sequence length="205" mass="23152">MGREKKNFGRCALCLEYKTLRDSHIIPELWYAGLYNEDGYMNEVSVDVSKHPKRVRKGYHEYLLCQECEAIIQKYEDEAKRLRDGTGLFSQDVADNLAVIGGLDYSRFKLFQLSVLWRMGVSANPLFAAVSLGSDEEVLRQWVLHGNPGEVGDYGCAIGCHTYKGLHAKNWMIPPDRQPLIMPRSGREGWRYITIFGASAGSSGL</sequence>
<comment type="caution">
    <text evidence="1">The sequence shown here is derived from an EMBL/GenBank/DDBJ whole genome shotgun (WGS) entry which is preliminary data.</text>
</comment>
<name>A0ABT5HWC9_9CAUL</name>
<protein>
    <recommendedName>
        <fullName evidence="3">HNH endonuclease</fullName>
    </recommendedName>
</protein>
<dbReference type="RefSeq" id="WP_272748849.1">
    <property type="nucleotide sequence ID" value="NZ_JAQQKX010000012.1"/>
</dbReference>
<proteinExistence type="predicted"/>
<keyword evidence="2" id="KW-1185">Reference proteome</keyword>
<evidence type="ECO:0008006" key="3">
    <source>
        <dbReference type="Google" id="ProtNLM"/>
    </source>
</evidence>
<reference evidence="1 2" key="1">
    <citation type="submission" date="2023-01" db="EMBL/GenBank/DDBJ databases">
        <title>Novel species of the genus Asticcacaulis isolated from rivers.</title>
        <authorList>
            <person name="Lu H."/>
        </authorList>
    </citation>
    <scope>NUCLEOTIDE SEQUENCE [LARGE SCALE GENOMIC DNA]</scope>
    <source>
        <strain evidence="1 2">BYS171W</strain>
    </source>
</reference>
<dbReference type="Proteomes" id="UP001214854">
    <property type="component" value="Unassembled WGS sequence"/>
</dbReference>
<evidence type="ECO:0000313" key="2">
    <source>
        <dbReference type="Proteomes" id="UP001214854"/>
    </source>
</evidence>
<dbReference type="EMBL" id="JAQQKX010000012">
    <property type="protein sequence ID" value="MDC7684374.1"/>
    <property type="molecule type" value="Genomic_DNA"/>
</dbReference>